<evidence type="ECO:0000256" key="4">
    <source>
        <dbReference type="SAM" id="Phobius"/>
    </source>
</evidence>
<evidence type="ECO:0000313" key="6">
    <source>
        <dbReference type="EMBL" id="EWC62110.1"/>
    </source>
</evidence>
<dbReference type="SUPFAM" id="SSF49265">
    <property type="entry name" value="Fibronectin type III"/>
    <property type="match status" value="1"/>
</dbReference>
<dbReference type="InterPro" id="IPR013783">
    <property type="entry name" value="Ig-like_fold"/>
</dbReference>
<evidence type="ECO:0000256" key="3">
    <source>
        <dbReference type="SAM" id="MobiDB-lite"/>
    </source>
</evidence>
<dbReference type="GO" id="GO:0000272">
    <property type="term" value="P:polysaccharide catabolic process"/>
    <property type="evidence" value="ECO:0007669"/>
    <property type="project" value="UniProtKB-KW"/>
</dbReference>
<dbReference type="RefSeq" id="WP_035282071.1">
    <property type="nucleotide sequence ID" value="NZ_AYXG01000089.1"/>
</dbReference>
<gene>
    <name evidence="6" type="ORF">UO65_2624</name>
</gene>
<feature type="domain" description="Fibronectin type-III" evidence="5">
    <location>
        <begin position="75"/>
        <end position="165"/>
    </location>
</feature>
<feature type="region of interest" description="Disordered" evidence="3">
    <location>
        <begin position="258"/>
        <end position="289"/>
    </location>
</feature>
<evidence type="ECO:0000313" key="7">
    <source>
        <dbReference type="Proteomes" id="UP000019277"/>
    </source>
</evidence>
<proteinExistence type="predicted"/>
<dbReference type="Proteomes" id="UP000019277">
    <property type="component" value="Unassembled WGS sequence"/>
</dbReference>
<organism evidence="6 7">
    <name type="scientific">Actinokineospora spheciospongiae</name>
    <dbReference type="NCBI Taxonomy" id="909613"/>
    <lineage>
        <taxon>Bacteria</taxon>
        <taxon>Bacillati</taxon>
        <taxon>Actinomycetota</taxon>
        <taxon>Actinomycetes</taxon>
        <taxon>Pseudonocardiales</taxon>
        <taxon>Pseudonocardiaceae</taxon>
        <taxon>Actinokineospora</taxon>
    </lineage>
</organism>
<sequence length="657" mass="66653">MEPDDLPERVAVRLPRLGRRLAVIAAGLVVVGGAVVVLRTPPEPGGAAPKPLPAPQTVVKEFAGEGVVVPVVGVRPAAPADVAVSADAGRVALRWAPVAGAAGYDVRWGQGGGGTVDSSALIAQPAVQLNALTDDTPYDVQIRSVDSHGQRSEPKALVVRSEKPVAEPDWSYVDGFDSRVVPDPVGWRLSSTTDCGRATRGEGTDGRRLVVSAQCGTEPLALRAKAPFRLWEGAEPGRFVVDTDQPGQDGELLIDLVPGPADLVDGSPNGTPPPAEPGRAQDDGSLPPGTVRVRVVGKPTGGSVQVLVAPGTPRTGVVVSTTPLGTPEIGLTSRWEVVFGADAVRVLRDGVVVGGGDVVPAWREATALLGFVGGGNGLHAGVDLVGFVGAPTGPPVLVVPPVVDGGRVVVAPETAATTTNTGKPVKGNRGGQIRLTLVPQDSGADVYQVEVAGQRYPARPAVDGQPQARGVRYPIVADVPPEALTVDSSGRLSVRAVGPVRRGVAATRVISAGVDLIAEPGAVSPAAGSGTDAPLPRTRPALPRATTRFLDSAGNPLAEGAGLPRGRLVLEIGTDGQASQRAGGRLAGVAGVEVRLDGERIAAIPTVVDGPGAGGTWRLALPTSGLATGKHTVEVKVVGVSADAAFAVTYAPFELAA</sequence>
<evidence type="ECO:0000259" key="5">
    <source>
        <dbReference type="PROSITE" id="PS50853"/>
    </source>
</evidence>
<dbReference type="GO" id="GO:0016798">
    <property type="term" value="F:hydrolase activity, acting on glycosyl bonds"/>
    <property type="evidence" value="ECO:0007669"/>
    <property type="project" value="UniProtKB-KW"/>
</dbReference>
<keyword evidence="1" id="KW-0326">Glycosidase</keyword>
<dbReference type="OrthoDB" id="3647805at2"/>
<dbReference type="eggNOG" id="ENOG5031B14">
    <property type="taxonomic scope" value="Bacteria"/>
</dbReference>
<comment type="caution">
    <text evidence="6">The sequence shown here is derived from an EMBL/GenBank/DDBJ whole genome shotgun (WGS) entry which is preliminary data.</text>
</comment>
<feature type="transmembrane region" description="Helical" evidence="4">
    <location>
        <begin position="21"/>
        <end position="38"/>
    </location>
</feature>
<dbReference type="PROSITE" id="PS50853">
    <property type="entry name" value="FN3"/>
    <property type="match status" value="1"/>
</dbReference>
<keyword evidence="4" id="KW-1133">Transmembrane helix</keyword>
<reference evidence="6 7" key="1">
    <citation type="journal article" date="2014" name="Genome Announc.">
        <title>Draft Genome Sequence of the Antitrypanosomally Active Sponge-Associated Bacterium Actinokineospora sp. Strain EG49.</title>
        <authorList>
            <person name="Harjes J."/>
            <person name="Ryu T."/>
            <person name="Abdelmohsen U.R."/>
            <person name="Moitinho-Silva L."/>
            <person name="Horn H."/>
            <person name="Ravasi T."/>
            <person name="Hentschel U."/>
        </authorList>
    </citation>
    <scope>NUCLEOTIDE SEQUENCE [LARGE SCALE GENOMIC DNA]</scope>
    <source>
        <strain evidence="6 7">EG49</strain>
    </source>
</reference>
<evidence type="ECO:0000256" key="1">
    <source>
        <dbReference type="ARBA" id="ARBA00023295"/>
    </source>
</evidence>
<dbReference type="EMBL" id="AYXG01000089">
    <property type="protein sequence ID" value="EWC62110.1"/>
    <property type="molecule type" value="Genomic_DNA"/>
</dbReference>
<keyword evidence="2" id="KW-0119">Carbohydrate metabolism</keyword>
<evidence type="ECO:0000256" key="2">
    <source>
        <dbReference type="ARBA" id="ARBA00023326"/>
    </source>
</evidence>
<dbReference type="InterPro" id="IPR003961">
    <property type="entry name" value="FN3_dom"/>
</dbReference>
<dbReference type="Gene3D" id="2.60.40.10">
    <property type="entry name" value="Immunoglobulins"/>
    <property type="match status" value="1"/>
</dbReference>
<protein>
    <recommendedName>
        <fullName evidence="5">Fibronectin type-III domain-containing protein</fullName>
    </recommendedName>
</protein>
<keyword evidence="7" id="KW-1185">Reference proteome</keyword>
<dbReference type="AlphaFoldDB" id="W7IMK0"/>
<accession>W7IMK0</accession>
<keyword evidence="4" id="KW-0472">Membrane</keyword>
<keyword evidence="4" id="KW-0812">Transmembrane</keyword>
<dbReference type="STRING" id="909613.UO65_2624"/>
<name>W7IMK0_9PSEU</name>
<keyword evidence="1" id="KW-0378">Hydrolase</keyword>
<keyword evidence="2" id="KW-0624">Polysaccharide degradation</keyword>
<dbReference type="InterPro" id="IPR036116">
    <property type="entry name" value="FN3_sf"/>
</dbReference>